<proteinExistence type="predicted"/>
<dbReference type="EMBL" id="JAYWIO010000003">
    <property type="protein sequence ID" value="KAK7273776.1"/>
    <property type="molecule type" value="Genomic_DNA"/>
</dbReference>
<comment type="caution">
    <text evidence="2">The sequence shown here is derived from an EMBL/GenBank/DDBJ whole genome shotgun (WGS) entry which is preliminary data.</text>
</comment>
<organism evidence="2 3">
    <name type="scientific">Crotalaria pallida</name>
    <name type="common">Smooth rattlebox</name>
    <name type="synonym">Crotalaria striata</name>
    <dbReference type="NCBI Taxonomy" id="3830"/>
    <lineage>
        <taxon>Eukaryota</taxon>
        <taxon>Viridiplantae</taxon>
        <taxon>Streptophyta</taxon>
        <taxon>Embryophyta</taxon>
        <taxon>Tracheophyta</taxon>
        <taxon>Spermatophyta</taxon>
        <taxon>Magnoliopsida</taxon>
        <taxon>eudicotyledons</taxon>
        <taxon>Gunneridae</taxon>
        <taxon>Pentapetalae</taxon>
        <taxon>rosids</taxon>
        <taxon>fabids</taxon>
        <taxon>Fabales</taxon>
        <taxon>Fabaceae</taxon>
        <taxon>Papilionoideae</taxon>
        <taxon>50 kb inversion clade</taxon>
        <taxon>genistoids sensu lato</taxon>
        <taxon>core genistoids</taxon>
        <taxon>Crotalarieae</taxon>
        <taxon>Crotalaria</taxon>
    </lineage>
</organism>
<accession>A0AAN9IIP3</accession>
<feature type="compositionally biased region" description="Low complexity" evidence="1">
    <location>
        <begin position="184"/>
        <end position="195"/>
    </location>
</feature>
<feature type="compositionally biased region" description="Polar residues" evidence="1">
    <location>
        <begin position="156"/>
        <end position="169"/>
    </location>
</feature>
<evidence type="ECO:0000256" key="1">
    <source>
        <dbReference type="SAM" id="MobiDB-lite"/>
    </source>
</evidence>
<feature type="compositionally biased region" description="Basic and acidic residues" evidence="1">
    <location>
        <begin position="197"/>
        <end position="206"/>
    </location>
</feature>
<keyword evidence="3" id="KW-1185">Reference proteome</keyword>
<protein>
    <submittedName>
        <fullName evidence="2">Uncharacterized protein</fullName>
    </submittedName>
</protein>
<dbReference type="Proteomes" id="UP001372338">
    <property type="component" value="Unassembled WGS sequence"/>
</dbReference>
<feature type="region of interest" description="Disordered" evidence="1">
    <location>
        <begin position="1"/>
        <end position="171"/>
    </location>
</feature>
<sequence length="273" mass="28419">MSLQMESIGTEQHETTIGGGSTSVGGSTNGGGSADGGVAAENQSNGAASGRVVSNEAPPAEVNGASQSDVAAEVNLGADNEHDWMVPPPSAPATAHVVARDPTPAHATAPAPVPVPVPAPAGKGKGAPAAKGKGKVVATSQPPPSSSPIKSKSKMGASSQPAPTINAQRPNRVMQSRYMKPFAAAPAAASQNNAATEMEKEQHLQHIKERHYKFQDRRERHQVSQIPHVFPETARTRKLVKVWSDVTDSFNEVKKRRLEGCGSIPSEGNAEKK</sequence>
<feature type="compositionally biased region" description="Gly residues" evidence="1">
    <location>
        <begin position="17"/>
        <end position="35"/>
    </location>
</feature>
<evidence type="ECO:0000313" key="2">
    <source>
        <dbReference type="EMBL" id="KAK7273776.1"/>
    </source>
</evidence>
<evidence type="ECO:0000313" key="3">
    <source>
        <dbReference type="Proteomes" id="UP001372338"/>
    </source>
</evidence>
<feature type="compositionally biased region" description="Low complexity" evidence="1">
    <location>
        <begin position="120"/>
        <end position="140"/>
    </location>
</feature>
<feature type="compositionally biased region" description="Polar residues" evidence="1">
    <location>
        <begin position="1"/>
        <end position="10"/>
    </location>
</feature>
<gene>
    <name evidence="2" type="ORF">RIF29_14839</name>
</gene>
<feature type="region of interest" description="Disordered" evidence="1">
    <location>
        <begin position="184"/>
        <end position="206"/>
    </location>
</feature>
<reference evidence="2 3" key="1">
    <citation type="submission" date="2024-01" db="EMBL/GenBank/DDBJ databases">
        <title>The genomes of 5 underutilized Papilionoideae crops provide insights into root nodulation and disease resistanc.</title>
        <authorList>
            <person name="Yuan L."/>
        </authorList>
    </citation>
    <scope>NUCLEOTIDE SEQUENCE [LARGE SCALE GENOMIC DNA]</scope>
    <source>
        <strain evidence="2">ZHUSHIDOU_FW_LH</strain>
        <tissue evidence="2">Leaf</tissue>
    </source>
</reference>
<dbReference type="AlphaFoldDB" id="A0AAN9IIP3"/>
<name>A0AAN9IIP3_CROPI</name>